<reference evidence="2 3" key="1">
    <citation type="submission" date="2012-01" db="EMBL/GenBank/DDBJ databases">
        <title>Complete sequence of Desulfotomaculum gibsoniae DSM 7213.</title>
        <authorList>
            <consortium name="US DOE Joint Genome Institute"/>
            <person name="Lucas S."/>
            <person name="Han J."/>
            <person name="Lapidus A."/>
            <person name="Cheng J.-F."/>
            <person name="Goodwin L."/>
            <person name="Pitluck S."/>
            <person name="Peters L."/>
            <person name="Ovchinnikova G."/>
            <person name="Teshima H."/>
            <person name="Detter J.C."/>
            <person name="Han C."/>
            <person name="Tapia R."/>
            <person name="Land M."/>
            <person name="Hauser L."/>
            <person name="Kyrpides N."/>
            <person name="Ivanova N."/>
            <person name="Pagani I."/>
            <person name="Parshina S."/>
            <person name="Plugge C."/>
            <person name="Muyzer G."/>
            <person name="Kuever J."/>
            <person name="Ivanova A."/>
            <person name="Nazina T."/>
            <person name="Klenk H.-P."/>
            <person name="Brambilla E."/>
            <person name="Spring S."/>
            <person name="Stams A.F."/>
            <person name="Woyke T."/>
        </authorList>
    </citation>
    <scope>NUCLEOTIDE SEQUENCE [LARGE SCALE GENOMIC DNA]</scope>
    <source>
        <strain evidence="2 3">DSM 7213</strain>
    </source>
</reference>
<evidence type="ECO:0000256" key="1">
    <source>
        <dbReference type="ARBA" id="ARBA00022729"/>
    </source>
</evidence>
<evidence type="ECO:0000313" key="2">
    <source>
        <dbReference type="EMBL" id="AGL03616.1"/>
    </source>
</evidence>
<dbReference type="OrthoDB" id="1789587at2"/>
<proteinExistence type="predicted"/>
<sequence>MRVCGVFNIHETRGFSAINANKIKVTFNKAVEDTTKATFAVKRGTVTEEVAVTWNEAKTEATLTKTGNFTPAEYTVTVGGVVEATNTVTIAAEEVKSVVINTTQLQKSATAPVSIDFINQYGEKATVAANDTKLTLTAYNKTAGVALAQVPAKFQFNAAAATLKDEVVITVMYKGITQTATAIVVNAATVGNVTLGEAVLPTGKTMFTPTGTKDVELAYTATNTLGEAYKLTAADKTSGAVQFLSSDNTILNPADISIDTNNKIKIAKFGKAGTVTLTALTPATGASTTTTVVVNEDAGAAYGLTLEKAAADFPAGSITPFYVTQTVVDKYGTAIAQKDLKTADYTVSTNNSSVATAAFEITPGTDYGKIKITPAAAAVKGNSATITVTVNATGNQATLLVTASDAAVPSSVDTKKNTTVSTNMLTGATQTLSFDVKDQYSTTYTAGVAGYTVEYTTSDSSVIAITSNETAKDAINTAAVDVKALKAGSATIKATLKKDSVAVAEKAYTITAIANSSAGLTYSVEAPTPAYKGLLSKDIVGETLGDAGAATLTTNADKERAIKSGYAAEVALYATDANGVKTLVPSSALVGGAPTITQAQKADGTGAATVQVAVFEYNNKYYVYTSTAAAATDFEVTVNGTKVTQDVKAKLEFTINADDTIKTISQDVTISKDALKAQSIEFKSAAPGTTTATDVTAITVADYAAYTTALTTKAYVWVKDQFGGYSLSDTGTEASAFLSVVDLTDVTGASNDTVVIGGAAAAQDGVITITDTGSNTVINKNGGVVRIIAKTGALTDFINLTIGKENVKPTLDSVVLANGSGTAATLDVNDTITLTFSEAMTTTGNATFAMTNGVVTLLDTTTLTFGTVGVNAGTGTVAWSADGKVATLTFTAVTDATTAPSGAVTPGAVVLKDANGNLTATTASAAATGTF</sequence>
<gene>
    <name evidence="2" type="ORF">Desgi_4374</name>
</gene>
<dbReference type="HOGENOM" id="CLU_314170_0_0_9"/>
<evidence type="ECO:0000313" key="3">
    <source>
        <dbReference type="Proteomes" id="UP000013520"/>
    </source>
</evidence>
<dbReference type="AlphaFoldDB" id="R4KVH7"/>
<dbReference type="Gene3D" id="2.60.40.1220">
    <property type="match status" value="1"/>
</dbReference>
<dbReference type="RefSeq" id="WP_006521328.1">
    <property type="nucleotide sequence ID" value="NC_021184.1"/>
</dbReference>
<protein>
    <submittedName>
        <fullName evidence="2">Uncharacterized protein</fullName>
    </submittedName>
</protein>
<dbReference type="InterPro" id="IPR014755">
    <property type="entry name" value="Cu-Rt/internalin_Ig-like"/>
</dbReference>
<dbReference type="KEGG" id="dgi:Desgi_4374"/>
<dbReference type="eggNOG" id="COG0747">
    <property type="taxonomic scope" value="Bacteria"/>
</dbReference>
<organism evidence="2 3">
    <name type="scientific">Desulfoscipio gibsoniae DSM 7213</name>
    <dbReference type="NCBI Taxonomy" id="767817"/>
    <lineage>
        <taxon>Bacteria</taxon>
        <taxon>Bacillati</taxon>
        <taxon>Bacillota</taxon>
        <taxon>Clostridia</taxon>
        <taxon>Eubacteriales</taxon>
        <taxon>Desulfallaceae</taxon>
        <taxon>Desulfoscipio</taxon>
    </lineage>
</organism>
<dbReference type="Proteomes" id="UP000013520">
    <property type="component" value="Chromosome"/>
</dbReference>
<keyword evidence="3" id="KW-1185">Reference proteome</keyword>
<dbReference type="EMBL" id="CP003273">
    <property type="protein sequence ID" value="AGL03616.1"/>
    <property type="molecule type" value="Genomic_DNA"/>
</dbReference>
<name>R4KVH7_9FIRM</name>
<accession>R4KVH7</accession>
<keyword evidence="1" id="KW-0732">Signal</keyword>